<reference evidence="2" key="1">
    <citation type="journal article" date="2020" name="Stud. Mycol.">
        <title>101 Dothideomycetes genomes: a test case for predicting lifestyles and emergence of pathogens.</title>
        <authorList>
            <person name="Haridas S."/>
            <person name="Albert R."/>
            <person name="Binder M."/>
            <person name="Bloem J."/>
            <person name="Labutti K."/>
            <person name="Salamov A."/>
            <person name="Andreopoulos B."/>
            <person name="Baker S."/>
            <person name="Barry K."/>
            <person name="Bills G."/>
            <person name="Bluhm B."/>
            <person name="Cannon C."/>
            <person name="Castanera R."/>
            <person name="Culley D."/>
            <person name="Daum C."/>
            <person name="Ezra D."/>
            <person name="Gonzalez J."/>
            <person name="Henrissat B."/>
            <person name="Kuo A."/>
            <person name="Liang C."/>
            <person name="Lipzen A."/>
            <person name="Lutzoni F."/>
            <person name="Magnuson J."/>
            <person name="Mondo S."/>
            <person name="Nolan M."/>
            <person name="Ohm R."/>
            <person name="Pangilinan J."/>
            <person name="Park H.-J."/>
            <person name="Ramirez L."/>
            <person name="Alfaro M."/>
            <person name="Sun H."/>
            <person name="Tritt A."/>
            <person name="Yoshinaga Y."/>
            <person name="Zwiers L.-H."/>
            <person name="Turgeon B."/>
            <person name="Goodwin S."/>
            <person name="Spatafora J."/>
            <person name="Crous P."/>
            <person name="Grigoriev I."/>
        </authorList>
    </citation>
    <scope>NUCLEOTIDE SEQUENCE</scope>
    <source>
        <strain evidence="2">CBS 175.79</strain>
    </source>
</reference>
<organism evidence="2 3">
    <name type="scientific">Aaosphaeria arxii CBS 175.79</name>
    <dbReference type="NCBI Taxonomy" id="1450172"/>
    <lineage>
        <taxon>Eukaryota</taxon>
        <taxon>Fungi</taxon>
        <taxon>Dikarya</taxon>
        <taxon>Ascomycota</taxon>
        <taxon>Pezizomycotina</taxon>
        <taxon>Dothideomycetes</taxon>
        <taxon>Pleosporomycetidae</taxon>
        <taxon>Pleosporales</taxon>
        <taxon>Pleosporales incertae sedis</taxon>
        <taxon>Aaosphaeria</taxon>
    </lineage>
</organism>
<dbReference type="AlphaFoldDB" id="A0A6A5X6F4"/>
<keyword evidence="3" id="KW-1185">Reference proteome</keyword>
<protein>
    <submittedName>
        <fullName evidence="2">Uncharacterized protein</fullName>
    </submittedName>
</protein>
<gene>
    <name evidence="2" type="ORF">BU24DRAFT_429313</name>
</gene>
<proteinExistence type="predicted"/>
<feature type="non-terminal residue" evidence="2">
    <location>
        <position position="165"/>
    </location>
</feature>
<feature type="region of interest" description="Disordered" evidence="1">
    <location>
        <begin position="40"/>
        <end position="59"/>
    </location>
</feature>
<sequence>MHDCCLLFDTPQTLLHVRYGSDEFQVASQPLVYQSPSITKHRHRSSPLPSPPPSPFGRSPGTFAVSNLASTTSKVPVVFGPASEISFRFFLVSYPLFQHKTRLPSCIIDGVGSCQIVISSSRVNGGSRSFDFSSSCSAQFDRPGHPTNQPASWPAHASSISTTTG</sequence>
<dbReference type="Proteomes" id="UP000799778">
    <property type="component" value="Unassembled WGS sequence"/>
</dbReference>
<accession>A0A6A5X6F4</accession>
<dbReference type="GeneID" id="54287105"/>
<evidence type="ECO:0000256" key="1">
    <source>
        <dbReference type="SAM" id="MobiDB-lite"/>
    </source>
</evidence>
<dbReference type="RefSeq" id="XP_033376800.1">
    <property type="nucleotide sequence ID" value="XM_033529708.1"/>
</dbReference>
<evidence type="ECO:0000313" key="2">
    <source>
        <dbReference type="EMBL" id="KAF2008461.1"/>
    </source>
</evidence>
<dbReference type="EMBL" id="ML978083">
    <property type="protein sequence ID" value="KAF2008461.1"/>
    <property type="molecule type" value="Genomic_DNA"/>
</dbReference>
<evidence type="ECO:0000313" key="3">
    <source>
        <dbReference type="Proteomes" id="UP000799778"/>
    </source>
</evidence>
<feature type="region of interest" description="Disordered" evidence="1">
    <location>
        <begin position="141"/>
        <end position="165"/>
    </location>
</feature>
<name>A0A6A5X6F4_9PLEO</name>